<dbReference type="Pfam" id="PF04212">
    <property type="entry name" value="MIT"/>
    <property type="match status" value="1"/>
</dbReference>
<dbReference type="SUPFAM" id="SSF54001">
    <property type="entry name" value="Cysteine proteinases"/>
    <property type="match status" value="1"/>
</dbReference>
<feature type="region of interest" description="Disordered" evidence="7">
    <location>
        <begin position="157"/>
        <end position="188"/>
    </location>
</feature>
<name>A0A914YV30_9BILA</name>
<dbReference type="InterPro" id="IPR038765">
    <property type="entry name" value="Papain-like_cys_pep_sf"/>
</dbReference>
<feature type="active site" evidence="5 6">
    <location>
        <position position="453"/>
    </location>
</feature>
<dbReference type="PRINTS" id="PR00704">
    <property type="entry name" value="CALPAIN"/>
</dbReference>
<dbReference type="InterPro" id="IPR007330">
    <property type="entry name" value="MIT_dom"/>
</dbReference>
<evidence type="ECO:0000256" key="5">
    <source>
        <dbReference type="PIRSR" id="PIRSR622684-1"/>
    </source>
</evidence>
<evidence type="ECO:0000256" key="2">
    <source>
        <dbReference type="ARBA" id="ARBA00022670"/>
    </source>
</evidence>
<dbReference type="InterPro" id="IPR022683">
    <property type="entry name" value="Calpain_III"/>
</dbReference>
<dbReference type="WBParaSite" id="PSU_v2.g3522.t1">
    <property type="protein sequence ID" value="PSU_v2.g3522.t1"/>
    <property type="gene ID" value="PSU_v2.g3522"/>
</dbReference>
<dbReference type="Pfam" id="PF00648">
    <property type="entry name" value="Peptidase_C2"/>
    <property type="match status" value="1"/>
</dbReference>
<evidence type="ECO:0000256" key="1">
    <source>
        <dbReference type="ARBA" id="ARBA00007623"/>
    </source>
</evidence>
<dbReference type="PANTHER" id="PTHR46143:SF1">
    <property type="entry name" value="CALPAIN-7"/>
    <property type="match status" value="1"/>
</dbReference>
<dbReference type="PANTHER" id="PTHR46143">
    <property type="entry name" value="CALPAIN-7"/>
    <property type="match status" value="1"/>
</dbReference>
<dbReference type="InterPro" id="IPR022682">
    <property type="entry name" value="Calpain_domain_III"/>
</dbReference>
<dbReference type="SMART" id="SM00720">
    <property type="entry name" value="calpain_III"/>
    <property type="match status" value="1"/>
</dbReference>
<evidence type="ECO:0000256" key="7">
    <source>
        <dbReference type="SAM" id="MobiDB-lite"/>
    </source>
</evidence>
<dbReference type="InterPro" id="IPR051297">
    <property type="entry name" value="PalB/RIM13"/>
</dbReference>
<keyword evidence="4 6" id="KW-0788">Thiol protease</keyword>
<accession>A0A914YV30</accession>
<dbReference type="GO" id="GO:0004198">
    <property type="term" value="F:calcium-dependent cysteine-type endopeptidase activity"/>
    <property type="evidence" value="ECO:0007669"/>
    <property type="project" value="InterPro"/>
</dbReference>
<sequence length="808" mass="92160">MEAAKELAAKAVAFDKEGQYDNAAFNYFQASRCIFRAITDNLLPNHLRTVAQQYHNRGEALLMKRNSPTSPTASLWNSQLEKAVTLFSLAINADNEGVNQQTLKLYLDAAEYCMEVIKNCTDVKVKERLRKLADMALERSQIIAGKKEDQKAEAHDAFNLPDIPDHDLDETELGETPMGDVSTGPQKQKDGIASNLNMAVSLTAKEIKVLTATSTINRNRYLPFLFADLKEKFSFPIPFTDKDGPLKLSAKQKSRFKAYMRPDEFLTDPKIIFDIDCFKIKQTIVSDCSFVASLAVAAHYEKRFKKPLVTNIIYPQKNGKPIYNPSGKYMVKFLMNGVMRKVIIDDYLPVGRSNELLCSYSQQQNELWVPLLEKAYMKIFGGYDFPGSNSNTDLHALTGWIPERISMKHAEFEPDVNFNKLFTRFHSGHCLLTVVTGKMTPQEEERTGLVDSHAYAILDLRLVGNKRLLMLKNPWSHIRWKGNFSEKDTAHWTSEFRKALDYDPKSAAQFDDGIFWIDYESVCRFFDCIYVNWDPNLFKWTYEIHDAWSAGIGPVKDLYSVADNPQYYLEVDNKVDTCALWILLSRHITDKEDFANNKEYITVIVYKGGEKVYLPFDVKPLSNGARINSNHYLCQLVIKEKGISKFTLVVAQYEKSATIFYTLKVFSVQPFVFHSMKTPFKIKKEEHGEWKGKTAGGCGKFNLETMKNNPVYHVSLDRESDDNDILIELRGPRVYSVGFDFFQVSSIRSKQFTTTNSGPYRSGITMLRLNGVPAGVYGIRPMTFEPQKEGPFILKVEASCGFNIKRVQ</sequence>
<reference evidence="10" key="1">
    <citation type="submission" date="2022-11" db="UniProtKB">
        <authorList>
            <consortium name="WormBaseParasite"/>
        </authorList>
    </citation>
    <scope>IDENTIFICATION</scope>
</reference>
<dbReference type="InterPro" id="IPR001300">
    <property type="entry name" value="Peptidase_C2_calpain_cat"/>
</dbReference>
<dbReference type="SMART" id="SM00230">
    <property type="entry name" value="CysPc"/>
    <property type="match status" value="1"/>
</dbReference>
<dbReference type="Gene3D" id="3.90.70.10">
    <property type="entry name" value="Cysteine proteinases"/>
    <property type="match status" value="1"/>
</dbReference>
<keyword evidence="9" id="KW-1185">Reference proteome</keyword>
<dbReference type="SUPFAM" id="SSF116846">
    <property type="entry name" value="MIT domain"/>
    <property type="match status" value="2"/>
</dbReference>
<dbReference type="InterPro" id="IPR036213">
    <property type="entry name" value="Calpain_III_sf"/>
</dbReference>
<dbReference type="GO" id="GO:0006508">
    <property type="term" value="P:proteolysis"/>
    <property type="evidence" value="ECO:0007669"/>
    <property type="project" value="UniProtKB-KW"/>
</dbReference>
<protein>
    <submittedName>
        <fullName evidence="10">Calpain catalytic domain-containing protein</fullName>
    </submittedName>
</protein>
<evidence type="ECO:0000256" key="4">
    <source>
        <dbReference type="ARBA" id="ARBA00022807"/>
    </source>
</evidence>
<dbReference type="InterPro" id="IPR036181">
    <property type="entry name" value="MIT_dom_sf"/>
</dbReference>
<dbReference type="Pfam" id="PF01067">
    <property type="entry name" value="Calpain_III"/>
    <property type="match status" value="1"/>
</dbReference>
<dbReference type="Gene3D" id="2.60.120.380">
    <property type="match status" value="2"/>
</dbReference>
<dbReference type="CDD" id="cd00044">
    <property type="entry name" value="CysPc"/>
    <property type="match status" value="1"/>
</dbReference>
<evidence type="ECO:0000313" key="10">
    <source>
        <dbReference type="WBParaSite" id="PSU_v2.g3522.t1"/>
    </source>
</evidence>
<dbReference type="SUPFAM" id="SSF49758">
    <property type="entry name" value="Calpain large subunit, middle domain (domain III)"/>
    <property type="match status" value="2"/>
</dbReference>
<dbReference type="Proteomes" id="UP000887577">
    <property type="component" value="Unplaced"/>
</dbReference>
<evidence type="ECO:0000259" key="8">
    <source>
        <dbReference type="PROSITE" id="PS50203"/>
    </source>
</evidence>
<organism evidence="9 10">
    <name type="scientific">Panagrolaimus superbus</name>
    <dbReference type="NCBI Taxonomy" id="310955"/>
    <lineage>
        <taxon>Eukaryota</taxon>
        <taxon>Metazoa</taxon>
        <taxon>Ecdysozoa</taxon>
        <taxon>Nematoda</taxon>
        <taxon>Chromadorea</taxon>
        <taxon>Rhabditida</taxon>
        <taxon>Tylenchina</taxon>
        <taxon>Panagrolaimomorpha</taxon>
        <taxon>Panagrolaimoidea</taxon>
        <taxon>Panagrolaimidae</taxon>
        <taxon>Panagrolaimus</taxon>
    </lineage>
</organism>
<evidence type="ECO:0000256" key="3">
    <source>
        <dbReference type="ARBA" id="ARBA00022801"/>
    </source>
</evidence>
<keyword evidence="2 6" id="KW-0645">Protease</keyword>
<feature type="active site" evidence="5 6">
    <location>
        <position position="288"/>
    </location>
</feature>
<keyword evidence="3 6" id="KW-0378">Hydrolase</keyword>
<proteinExistence type="inferred from homology"/>
<feature type="active site" evidence="5 6">
    <location>
        <position position="473"/>
    </location>
</feature>
<dbReference type="AlphaFoldDB" id="A0A914YV30"/>
<evidence type="ECO:0000256" key="6">
    <source>
        <dbReference type="PROSITE-ProRule" id="PRU00239"/>
    </source>
</evidence>
<comment type="similarity">
    <text evidence="1">Belongs to the peptidase C2 family.</text>
</comment>
<evidence type="ECO:0000313" key="9">
    <source>
        <dbReference type="Proteomes" id="UP000887577"/>
    </source>
</evidence>
<feature type="domain" description="Calpain catalytic" evidence="8">
    <location>
        <begin position="225"/>
        <end position="535"/>
    </location>
</feature>
<dbReference type="InterPro" id="IPR022684">
    <property type="entry name" value="Calpain_cysteine_protease"/>
</dbReference>
<dbReference type="PROSITE" id="PS50203">
    <property type="entry name" value="CALPAIN_CAT"/>
    <property type="match status" value="1"/>
</dbReference>
<dbReference type="Gene3D" id="1.20.58.80">
    <property type="entry name" value="Phosphotransferase system, lactose/cellobiose-type IIA subunit"/>
    <property type="match status" value="2"/>
</dbReference>